<dbReference type="AlphaFoldDB" id="I0WH64"/>
<evidence type="ECO:0000256" key="2">
    <source>
        <dbReference type="ARBA" id="ARBA00022475"/>
    </source>
</evidence>
<dbReference type="GO" id="GO:0005886">
    <property type="term" value="C:plasma membrane"/>
    <property type="evidence" value="ECO:0007669"/>
    <property type="project" value="UniProtKB-SubCell"/>
</dbReference>
<feature type="domain" description="Glycosyltransferase RgtA/B/C/D-like" evidence="9">
    <location>
        <begin position="61"/>
        <end position="216"/>
    </location>
</feature>
<feature type="transmembrane region" description="Helical" evidence="8">
    <location>
        <begin position="158"/>
        <end position="175"/>
    </location>
</feature>
<name>I0WH64_9FLAO</name>
<proteinExistence type="predicted"/>
<evidence type="ECO:0000256" key="8">
    <source>
        <dbReference type="SAM" id="Phobius"/>
    </source>
</evidence>
<feature type="transmembrane region" description="Helical" evidence="8">
    <location>
        <begin position="315"/>
        <end position="335"/>
    </location>
</feature>
<feature type="transmembrane region" description="Helical" evidence="8">
    <location>
        <begin position="409"/>
        <end position="431"/>
    </location>
</feature>
<feature type="transmembrane region" description="Helical" evidence="8">
    <location>
        <begin position="290"/>
        <end position="309"/>
    </location>
</feature>
<feature type="transmembrane region" description="Helical" evidence="8">
    <location>
        <begin position="112"/>
        <end position="129"/>
    </location>
</feature>
<keyword evidence="4 10" id="KW-0808">Transferase</keyword>
<feature type="transmembrane region" description="Helical" evidence="8">
    <location>
        <begin position="135"/>
        <end position="151"/>
    </location>
</feature>
<evidence type="ECO:0000259" key="9">
    <source>
        <dbReference type="Pfam" id="PF13231"/>
    </source>
</evidence>
<sequence>MNDTKRVILILASLTFILLWIHPETIPVSIMEARNFITSREMITENHWLLTTMNGEARYEKPPFPSWIGAIFGGIFGITNVWALRLPTALMGVFTIIFWYKFSLLSSQNKTVSFWSAAILATSLYFITIQKEAPSDIYHIGCMLFAVYVIFKSLKKNILSFKNLILASLGIGFAILSKSVIPLYSILLPFVISYLIVYHSKAWKKKVIWFISLLGAGILIGGWWYVYIRLKDSNTFELIALKETGNWTNYNVKPFYYYWNFFTQTGLWTIPALVSLIYPYLIKRVSNKKLYTFSWIWTVTSLVLLSIVPEKKVRYLLPVLIPLALTIALYIEYLAKHFKELRKNESWPIYLHTIILIIIGYTIPIGLLYNNLMISSTPWLWSSFLVISSIICATLMWRYLKHKLLQKVFYTSILFLTSLIVFGMPLFKILYNNPAYEKASSEVFPSNFPTYSYGEIAPEILWNFGRTAPTLTAKHLQELNRSPFGVLVRPSLSTDFETHYKQAFTLKKITTFDHNISARPNQKKYKDRLAANVYILKKRP</sequence>
<feature type="transmembrane region" description="Helical" evidence="8">
    <location>
        <begin position="256"/>
        <end position="278"/>
    </location>
</feature>
<dbReference type="PATRIC" id="fig|946077.3.peg.1206"/>
<dbReference type="OrthoDB" id="8353433at2"/>
<dbReference type="GO" id="GO:0016763">
    <property type="term" value="F:pentosyltransferase activity"/>
    <property type="evidence" value="ECO:0007669"/>
    <property type="project" value="TreeGrafter"/>
</dbReference>
<evidence type="ECO:0000256" key="1">
    <source>
        <dbReference type="ARBA" id="ARBA00004651"/>
    </source>
</evidence>
<gene>
    <name evidence="10" type="ORF">W5A_05928</name>
</gene>
<feature type="transmembrane region" description="Helical" evidence="8">
    <location>
        <begin position="379"/>
        <end position="397"/>
    </location>
</feature>
<dbReference type="RefSeq" id="WP_008238418.1">
    <property type="nucleotide sequence ID" value="NZ_AJJU01000004.1"/>
</dbReference>
<dbReference type="GO" id="GO:0009103">
    <property type="term" value="P:lipopolysaccharide biosynthetic process"/>
    <property type="evidence" value="ECO:0007669"/>
    <property type="project" value="UniProtKB-ARBA"/>
</dbReference>
<dbReference type="GO" id="GO:0010041">
    <property type="term" value="P:response to iron(III) ion"/>
    <property type="evidence" value="ECO:0007669"/>
    <property type="project" value="TreeGrafter"/>
</dbReference>
<dbReference type="STRING" id="946077.W5A_05928"/>
<dbReference type="Proteomes" id="UP000005938">
    <property type="component" value="Unassembled WGS sequence"/>
</dbReference>
<dbReference type="PANTHER" id="PTHR33908:SF3">
    <property type="entry name" value="UNDECAPRENYL PHOSPHATE-ALPHA-4-AMINO-4-DEOXY-L-ARABINOSE ARABINOSYL TRANSFERASE"/>
    <property type="match status" value="1"/>
</dbReference>
<comment type="subcellular location">
    <subcellularLocation>
        <location evidence="1">Cell membrane</location>
        <topology evidence="1">Multi-pass membrane protein</topology>
    </subcellularLocation>
</comment>
<accession>I0WH64</accession>
<dbReference type="eggNOG" id="COG1807">
    <property type="taxonomic scope" value="Bacteria"/>
</dbReference>
<keyword evidence="2" id="KW-1003">Cell membrane</keyword>
<feature type="transmembrane region" description="Helical" evidence="8">
    <location>
        <begin position="67"/>
        <end position="100"/>
    </location>
</feature>
<evidence type="ECO:0000313" key="11">
    <source>
        <dbReference type="Proteomes" id="UP000005938"/>
    </source>
</evidence>
<organism evidence="10 11">
    <name type="scientific">Imtechella halotolerans K1</name>
    <dbReference type="NCBI Taxonomy" id="946077"/>
    <lineage>
        <taxon>Bacteria</taxon>
        <taxon>Pseudomonadati</taxon>
        <taxon>Bacteroidota</taxon>
        <taxon>Flavobacteriia</taxon>
        <taxon>Flavobacteriales</taxon>
        <taxon>Flavobacteriaceae</taxon>
        <taxon>Imtechella</taxon>
    </lineage>
</organism>
<keyword evidence="11" id="KW-1185">Reference proteome</keyword>
<dbReference type="PANTHER" id="PTHR33908">
    <property type="entry name" value="MANNOSYLTRANSFERASE YKCB-RELATED"/>
    <property type="match status" value="1"/>
</dbReference>
<dbReference type="InterPro" id="IPR050297">
    <property type="entry name" value="LipidA_mod_glycosyltrf_83"/>
</dbReference>
<protein>
    <submittedName>
        <fullName evidence="10">ArnT-like undecaprenyl-phosphate alpha-4-amino-4-deoxy-L-arabinose arabinosyl transferase</fullName>
    </submittedName>
</protein>
<keyword evidence="7 8" id="KW-0472">Membrane</keyword>
<feature type="transmembrane region" description="Helical" evidence="8">
    <location>
        <begin position="181"/>
        <end position="200"/>
    </location>
</feature>
<evidence type="ECO:0000256" key="7">
    <source>
        <dbReference type="ARBA" id="ARBA00023136"/>
    </source>
</evidence>
<evidence type="ECO:0000256" key="3">
    <source>
        <dbReference type="ARBA" id="ARBA00022676"/>
    </source>
</evidence>
<evidence type="ECO:0000313" key="10">
    <source>
        <dbReference type="EMBL" id="EID75730.1"/>
    </source>
</evidence>
<dbReference type="InterPro" id="IPR038731">
    <property type="entry name" value="RgtA/B/C-like"/>
</dbReference>
<keyword evidence="5 8" id="KW-0812">Transmembrane</keyword>
<keyword evidence="3" id="KW-0328">Glycosyltransferase</keyword>
<keyword evidence="6 8" id="KW-1133">Transmembrane helix</keyword>
<dbReference type="EMBL" id="AJJU01000004">
    <property type="protein sequence ID" value="EID75730.1"/>
    <property type="molecule type" value="Genomic_DNA"/>
</dbReference>
<evidence type="ECO:0000256" key="6">
    <source>
        <dbReference type="ARBA" id="ARBA00022989"/>
    </source>
</evidence>
<reference evidence="10 11" key="1">
    <citation type="journal article" date="2012" name="J. Bacteriol.">
        <title>Genome Sequence of the Halotolerant Bacterium Imtechella halotolerans K1T.</title>
        <authorList>
            <person name="Kumar S."/>
            <person name="Vikram S."/>
            <person name="Subramanian S."/>
            <person name="Raghava G.P."/>
            <person name="Pinnaka A.K."/>
        </authorList>
    </citation>
    <scope>NUCLEOTIDE SEQUENCE [LARGE SCALE GENOMIC DNA]</scope>
    <source>
        <strain evidence="10 11">K1</strain>
    </source>
</reference>
<feature type="transmembrane region" description="Helical" evidence="8">
    <location>
        <begin position="207"/>
        <end position="226"/>
    </location>
</feature>
<comment type="caution">
    <text evidence="10">The sequence shown here is derived from an EMBL/GenBank/DDBJ whole genome shotgun (WGS) entry which is preliminary data.</text>
</comment>
<evidence type="ECO:0000256" key="5">
    <source>
        <dbReference type="ARBA" id="ARBA00022692"/>
    </source>
</evidence>
<dbReference type="Pfam" id="PF13231">
    <property type="entry name" value="PMT_2"/>
    <property type="match status" value="1"/>
</dbReference>
<feature type="transmembrane region" description="Helical" evidence="8">
    <location>
        <begin position="347"/>
        <end position="367"/>
    </location>
</feature>
<evidence type="ECO:0000256" key="4">
    <source>
        <dbReference type="ARBA" id="ARBA00022679"/>
    </source>
</evidence>